<accession>A0A9X1PLY4</accession>
<dbReference type="EC" id="2.7.13.3" evidence="2"/>
<evidence type="ECO:0000256" key="10">
    <source>
        <dbReference type="ARBA" id="ARBA00023125"/>
    </source>
</evidence>
<reference evidence="17" key="1">
    <citation type="submission" date="2021-12" db="EMBL/GenBank/DDBJ databases">
        <title>Novel species in genus Dyadobacter.</title>
        <authorList>
            <person name="Ma C."/>
        </authorList>
    </citation>
    <scope>NUCLEOTIDE SEQUENCE</scope>
    <source>
        <strain evidence="17">LJ419</strain>
    </source>
</reference>
<dbReference type="InterPro" id="IPR003661">
    <property type="entry name" value="HisK_dim/P_dom"/>
</dbReference>
<dbReference type="SUPFAM" id="SSF63829">
    <property type="entry name" value="Calcium-dependent phosphotriesterase"/>
    <property type="match status" value="2"/>
</dbReference>
<dbReference type="InterPro" id="IPR003594">
    <property type="entry name" value="HATPase_dom"/>
</dbReference>
<dbReference type="InterPro" id="IPR011110">
    <property type="entry name" value="Reg_prop"/>
</dbReference>
<dbReference type="PANTHER" id="PTHR43547">
    <property type="entry name" value="TWO-COMPONENT HISTIDINE KINASE"/>
    <property type="match status" value="1"/>
</dbReference>
<dbReference type="PANTHER" id="PTHR43547:SF2">
    <property type="entry name" value="HYBRID SIGNAL TRANSDUCTION HISTIDINE KINASE C"/>
    <property type="match status" value="1"/>
</dbReference>
<dbReference type="GO" id="GO:0003700">
    <property type="term" value="F:DNA-binding transcription factor activity"/>
    <property type="evidence" value="ECO:0007669"/>
    <property type="project" value="InterPro"/>
</dbReference>
<dbReference type="Gene3D" id="3.30.565.10">
    <property type="entry name" value="Histidine kinase-like ATPase, C-terminal domain"/>
    <property type="match status" value="1"/>
</dbReference>
<evidence type="ECO:0000256" key="4">
    <source>
        <dbReference type="ARBA" id="ARBA00022679"/>
    </source>
</evidence>
<feature type="modified residue" description="4-aspartylphosphate" evidence="12">
    <location>
        <position position="1167"/>
    </location>
</feature>
<keyword evidence="8" id="KW-0902">Two-component regulatory system</keyword>
<dbReference type="FunFam" id="3.30.565.10:FF:000037">
    <property type="entry name" value="Hybrid sensor histidine kinase/response regulator"/>
    <property type="match status" value="1"/>
</dbReference>
<dbReference type="SMART" id="SM00448">
    <property type="entry name" value="REC"/>
    <property type="match status" value="1"/>
</dbReference>
<feature type="domain" description="Response regulatory" evidence="16">
    <location>
        <begin position="1119"/>
        <end position="1234"/>
    </location>
</feature>
<dbReference type="PROSITE" id="PS01124">
    <property type="entry name" value="HTH_ARAC_FAMILY_2"/>
    <property type="match status" value="1"/>
</dbReference>
<evidence type="ECO:0000256" key="7">
    <source>
        <dbReference type="ARBA" id="ARBA00022840"/>
    </source>
</evidence>
<keyword evidence="6" id="KW-0418">Kinase</keyword>
<dbReference type="CDD" id="cd16922">
    <property type="entry name" value="HATPase_EvgS-ArcB-TorS-like"/>
    <property type="match status" value="1"/>
</dbReference>
<keyword evidence="9" id="KW-0805">Transcription regulation</keyword>
<evidence type="ECO:0000256" key="5">
    <source>
        <dbReference type="ARBA" id="ARBA00022741"/>
    </source>
</evidence>
<dbReference type="Pfam" id="PF00072">
    <property type="entry name" value="Response_reg"/>
    <property type="match status" value="1"/>
</dbReference>
<dbReference type="GO" id="GO:0000155">
    <property type="term" value="F:phosphorelay sensor kinase activity"/>
    <property type="evidence" value="ECO:0007669"/>
    <property type="project" value="InterPro"/>
</dbReference>
<dbReference type="SUPFAM" id="SSF46689">
    <property type="entry name" value="Homeodomain-like"/>
    <property type="match status" value="1"/>
</dbReference>
<dbReference type="SUPFAM" id="SSF55874">
    <property type="entry name" value="ATPase domain of HSP90 chaperone/DNA topoisomerase II/histidine kinase"/>
    <property type="match status" value="1"/>
</dbReference>
<dbReference type="SMART" id="SM00342">
    <property type="entry name" value="HTH_ARAC"/>
    <property type="match status" value="1"/>
</dbReference>
<evidence type="ECO:0000256" key="3">
    <source>
        <dbReference type="ARBA" id="ARBA00022553"/>
    </source>
</evidence>
<dbReference type="InterPro" id="IPR018062">
    <property type="entry name" value="HTH_AraC-typ_CS"/>
</dbReference>
<keyword evidence="10" id="KW-0238">DNA-binding</keyword>
<dbReference type="FunFam" id="2.60.40.10:FF:000791">
    <property type="entry name" value="Two-component system sensor histidine kinase/response regulator"/>
    <property type="match status" value="1"/>
</dbReference>
<name>A0A9X1PLY4_9BACT</name>
<keyword evidence="7 17" id="KW-0067">ATP-binding</keyword>
<dbReference type="SUPFAM" id="SSF52172">
    <property type="entry name" value="CheY-like"/>
    <property type="match status" value="1"/>
</dbReference>
<evidence type="ECO:0000256" key="2">
    <source>
        <dbReference type="ARBA" id="ARBA00012438"/>
    </source>
</evidence>
<evidence type="ECO:0000259" key="14">
    <source>
        <dbReference type="PROSITE" id="PS01124"/>
    </source>
</evidence>
<dbReference type="RefSeq" id="WP_234656682.1">
    <property type="nucleotide sequence ID" value="NZ_JAJTTC010000005.1"/>
</dbReference>
<dbReference type="Pfam" id="PF07495">
    <property type="entry name" value="Y_Y_Y"/>
    <property type="match status" value="1"/>
</dbReference>
<dbReference type="InterPro" id="IPR005467">
    <property type="entry name" value="His_kinase_dom"/>
</dbReference>
<evidence type="ECO:0000256" key="9">
    <source>
        <dbReference type="ARBA" id="ARBA00023015"/>
    </source>
</evidence>
<evidence type="ECO:0000256" key="8">
    <source>
        <dbReference type="ARBA" id="ARBA00023012"/>
    </source>
</evidence>
<dbReference type="Gene3D" id="1.10.10.60">
    <property type="entry name" value="Homeodomain-like"/>
    <property type="match status" value="1"/>
</dbReference>
<dbReference type="Pfam" id="PF12833">
    <property type="entry name" value="HTH_18"/>
    <property type="match status" value="1"/>
</dbReference>
<evidence type="ECO:0000256" key="13">
    <source>
        <dbReference type="SAM" id="SignalP"/>
    </source>
</evidence>
<proteinExistence type="predicted"/>
<dbReference type="Gene3D" id="2.60.40.10">
    <property type="entry name" value="Immunoglobulins"/>
    <property type="match status" value="1"/>
</dbReference>
<dbReference type="InterPro" id="IPR011123">
    <property type="entry name" value="Y_Y_Y"/>
</dbReference>
<dbReference type="GO" id="GO:0043565">
    <property type="term" value="F:sequence-specific DNA binding"/>
    <property type="evidence" value="ECO:0007669"/>
    <property type="project" value="InterPro"/>
</dbReference>
<evidence type="ECO:0000256" key="1">
    <source>
        <dbReference type="ARBA" id="ARBA00000085"/>
    </source>
</evidence>
<evidence type="ECO:0000259" key="15">
    <source>
        <dbReference type="PROSITE" id="PS50109"/>
    </source>
</evidence>
<feature type="domain" description="Histidine kinase" evidence="15">
    <location>
        <begin position="863"/>
        <end position="1083"/>
    </location>
</feature>
<organism evidence="17 18">
    <name type="scientific">Dyadobacter chenwenxiniae</name>
    <dbReference type="NCBI Taxonomy" id="2906456"/>
    <lineage>
        <taxon>Bacteria</taxon>
        <taxon>Pseudomonadati</taxon>
        <taxon>Bacteroidota</taxon>
        <taxon>Cytophagia</taxon>
        <taxon>Cytophagales</taxon>
        <taxon>Spirosomataceae</taxon>
        <taxon>Dyadobacter</taxon>
    </lineage>
</organism>
<dbReference type="Pfam" id="PF02518">
    <property type="entry name" value="HATPase_c"/>
    <property type="match status" value="1"/>
</dbReference>
<dbReference type="SMART" id="SM00387">
    <property type="entry name" value="HATPase_c"/>
    <property type="match status" value="1"/>
</dbReference>
<dbReference type="InterPro" id="IPR001789">
    <property type="entry name" value="Sig_transdc_resp-reg_receiver"/>
</dbReference>
<sequence length="1370" mass="153838">MKKLKRLWFVVLLLSSSGRILAQQHPFHFEHLSTREGLSNNLISAICQDQQGFMWFGTADGLNKFDGYQFTAFHFDPNAGNSTLQHTIVTDVHEDRKGRIWVATMGGGLHQVDKRTGKVTAYNQLPGLSYYWNVIFNLFEDQQGILWLGTPLGLLRFDPETKSFKQYPMERVNHIIGQDARGNLLVEVKSRGKLFWFNRPTGVFTPIHIQLPKLTHNPNVWRRAASGRQFALPYQADKPVSPYAFMLDRSGELWIGTEGNGLFRVKVTGDTLTPIAYNPKGLVYQTIYESGIFEDSAGTVWLSSPEGLQQINPKTNELVTHQSDPKQPGSLSSNDVRAVFRDRTGMVWIGTDNGIDQLPAKPKAFHTYPAYLPPTPIRLSEYNFQAVLQDHTGAIWLGSLQKGLYRWEAATGQLEHIRANPKDSKSLSSEGVSTLFEDHAGQVWVSTKEALHRLDRASGTFTRYATQVPAMCMDEDKDGKLWIGGSVGLKGAVGRLDPLTGQWKYYTRDVLQPKSEATLPPNRTLSHFLILDILVSRTGNIWIATAQGLNKLDPATGKFTYYQASRAHSPGTLTDNWTRALYEDEKGMLWIGTNHGGLNRFDPRSEQFSFFTMKDGLPSNQVVSIAPDSLGNLWLGTGHGISRFNPSQRKFRNFDVRDGLPDNECNLGSVHSRQGKLLFGTINGAVGFDAMQIKQNTIIPPVHLTGLTVQEKRRPIPAGGLELPYNENFLSFEFVSLNYDAPEKNQYAFQLVGLDKEWIYTGNRRFARYTDLRPGSYTFRVKASNNDGVWNQTGTSLQVIIRPPWWETRWAYALYAALALALIWLARQQLIKRERLSSELRFERLTAEKLQEIDTLKSHFFANLSHEFRTPLALIKGTIDKLQSKKTGEPIADYALIDRQAGQLLEMINQLLDLSKLEAGKLALSPQAIDLNSFLKELAGSFIALFESRQITYRFTVPMQPVWVNADPDKLTRILSNLLSNAAKFTPAGGQVQFSAFLEDVQIKTLGLRIIIQDTGIGIPSHQLPYLFDRFFQADSSITRSYDGTGIGLALVKELVELHGGTISVDSAERQGATFTLTLPLSMADQEQGFGQKALHTLTDFAFLPTQETKPELAGQKAQLLIIEDNIDLRNYLVDCFASMYRTLATDNGNDGYNLAVTHFPDLIISDIMMPGINGVELCRRLKTDERTSHIPVVLLTAKTGTASKLAGLETGADEYLTKPFDRQELVMRVKNLLEGRKKLREKFSKQLVVQPAEVTVTSIDEKFLQSVFASLEKNLSNADFDVRTFCQEIGVSQTHLHRKLTALLGQSANELIRSFRLKRAASLLSQQHGNVSEIAFMVGFTNPNYFTKCFRDQFGQTPTEYVRLHALAK</sequence>
<dbReference type="Gene3D" id="1.10.287.130">
    <property type="match status" value="1"/>
</dbReference>
<feature type="signal peptide" evidence="13">
    <location>
        <begin position="1"/>
        <end position="22"/>
    </location>
</feature>
<dbReference type="Gene3D" id="3.40.50.2300">
    <property type="match status" value="1"/>
</dbReference>
<dbReference type="InterPro" id="IPR015943">
    <property type="entry name" value="WD40/YVTN_repeat-like_dom_sf"/>
</dbReference>
<evidence type="ECO:0000256" key="12">
    <source>
        <dbReference type="PROSITE-ProRule" id="PRU00169"/>
    </source>
</evidence>
<keyword evidence="4" id="KW-0808">Transferase</keyword>
<keyword evidence="3 12" id="KW-0597">Phosphoprotein</keyword>
<feature type="chain" id="PRO_5040924332" description="histidine kinase" evidence="13">
    <location>
        <begin position="23"/>
        <end position="1370"/>
    </location>
</feature>
<dbReference type="CDD" id="cd00082">
    <property type="entry name" value="HisKA"/>
    <property type="match status" value="1"/>
</dbReference>
<evidence type="ECO:0000313" key="17">
    <source>
        <dbReference type="EMBL" id="MCF0063752.1"/>
    </source>
</evidence>
<dbReference type="Gene3D" id="2.130.10.10">
    <property type="entry name" value="YVTN repeat-like/Quinoprotein amine dehydrogenase"/>
    <property type="match status" value="3"/>
</dbReference>
<dbReference type="InterPro" id="IPR004358">
    <property type="entry name" value="Sig_transdc_His_kin-like_C"/>
</dbReference>
<dbReference type="GO" id="GO:0005524">
    <property type="term" value="F:ATP binding"/>
    <property type="evidence" value="ECO:0007669"/>
    <property type="project" value="UniProtKB-KW"/>
</dbReference>
<dbReference type="InterPro" id="IPR009057">
    <property type="entry name" value="Homeodomain-like_sf"/>
</dbReference>
<keyword evidence="18" id="KW-1185">Reference proteome</keyword>
<dbReference type="Proteomes" id="UP001139000">
    <property type="component" value="Unassembled WGS sequence"/>
</dbReference>
<dbReference type="EMBL" id="JAJTTC010000005">
    <property type="protein sequence ID" value="MCF0063752.1"/>
    <property type="molecule type" value="Genomic_DNA"/>
</dbReference>
<dbReference type="PROSITE" id="PS50109">
    <property type="entry name" value="HIS_KIN"/>
    <property type="match status" value="1"/>
</dbReference>
<dbReference type="InterPro" id="IPR011006">
    <property type="entry name" value="CheY-like_superfamily"/>
</dbReference>
<dbReference type="InterPro" id="IPR013783">
    <property type="entry name" value="Ig-like_fold"/>
</dbReference>
<evidence type="ECO:0000256" key="6">
    <source>
        <dbReference type="ARBA" id="ARBA00022777"/>
    </source>
</evidence>
<comment type="caution">
    <text evidence="17">The sequence shown here is derived from an EMBL/GenBank/DDBJ whole genome shotgun (WGS) entry which is preliminary data.</text>
</comment>
<dbReference type="PROSITE" id="PS00041">
    <property type="entry name" value="HTH_ARAC_FAMILY_1"/>
    <property type="match status" value="1"/>
</dbReference>
<feature type="domain" description="HTH araC/xylS-type" evidence="14">
    <location>
        <begin position="1266"/>
        <end position="1365"/>
    </location>
</feature>
<dbReference type="InterPro" id="IPR018060">
    <property type="entry name" value="HTH_AraC"/>
</dbReference>
<evidence type="ECO:0000259" key="16">
    <source>
        <dbReference type="PROSITE" id="PS50110"/>
    </source>
</evidence>
<keyword evidence="11" id="KW-0804">Transcription</keyword>
<evidence type="ECO:0000313" key="18">
    <source>
        <dbReference type="Proteomes" id="UP001139000"/>
    </source>
</evidence>
<protein>
    <recommendedName>
        <fullName evidence="2">histidine kinase</fullName>
        <ecNumber evidence="2">2.7.13.3</ecNumber>
    </recommendedName>
</protein>
<comment type="catalytic activity">
    <reaction evidence="1">
        <text>ATP + protein L-histidine = ADP + protein N-phospho-L-histidine.</text>
        <dbReference type="EC" id="2.7.13.3"/>
    </reaction>
</comment>
<dbReference type="InterPro" id="IPR036890">
    <property type="entry name" value="HATPase_C_sf"/>
</dbReference>
<dbReference type="PROSITE" id="PS50110">
    <property type="entry name" value="RESPONSE_REGULATORY"/>
    <property type="match status" value="1"/>
</dbReference>
<dbReference type="PRINTS" id="PR00344">
    <property type="entry name" value="BCTRLSENSOR"/>
</dbReference>
<keyword evidence="5" id="KW-0547">Nucleotide-binding</keyword>
<keyword evidence="13" id="KW-0732">Signal</keyword>
<dbReference type="Pfam" id="PF07494">
    <property type="entry name" value="Reg_prop"/>
    <property type="match status" value="4"/>
</dbReference>
<evidence type="ECO:0000256" key="11">
    <source>
        <dbReference type="ARBA" id="ARBA00023163"/>
    </source>
</evidence>
<gene>
    <name evidence="17" type="ORF">LXM26_19720</name>
</gene>
<dbReference type="SMART" id="SM00388">
    <property type="entry name" value="HisKA"/>
    <property type="match status" value="1"/>
</dbReference>
<dbReference type="Pfam" id="PF00512">
    <property type="entry name" value="HisKA"/>
    <property type="match status" value="1"/>
</dbReference>
<dbReference type="SUPFAM" id="SSF47384">
    <property type="entry name" value="Homodimeric domain of signal transducing histidine kinase"/>
    <property type="match status" value="1"/>
</dbReference>
<dbReference type="InterPro" id="IPR036097">
    <property type="entry name" value="HisK_dim/P_sf"/>
</dbReference>